<dbReference type="Proteomes" id="UP000286954">
    <property type="component" value="Chromosome"/>
</dbReference>
<keyword evidence="2" id="KW-1185">Reference proteome</keyword>
<dbReference type="InterPro" id="IPR017601">
    <property type="entry name" value="DGQHR-contain_dom"/>
</dbReference>
<dbReference type="KEGG" id="gak:X907_2493"/>
<organism evidence="1 2">
    <name type="scientific">Glycocaulis alkaliphilus</name>
    <dbReference type="NCBI Taxonomy" id="1434191"/>
    <lineage>
        <taxon>Bacteria</taxon>
        <taxon>Pseudomonadati</taxon>
        <taxon>Pseudomonadota</taxon>
        <taxon>Alphaproteobacteria</taxon>
        <taxon>Maricaulales</taxon>
        <taxon>Maricaulaceae</taxon>
        <taxon>Glycocaulis</taxon>
    </lineage>
</organism>
<evidence type="ECO:0000313" key="1">
    <source>
        <dbReference type="EMBL" id="AZU05007.1"/>
    </source>
</evidence>
<proteinExistence type="predicted"/>
<dbReference type="Pfam" id="PF14072">
    <property type="entry name" value="DndB"/>
    <property type="match status" value="1"/>
</dbReference>
<reference evidence="1 2" key="1">
    <citation type="submission" date="2016-12" db="EMBL/GenBank/DDBJ databases">
        <title>The genome of dimorphic prosthecate Glycocaulis alkaliphilus 6b-8t, isolated from crude oil dictates its adaptability in petroleum environments.</title>
        <authorList>
            <person name="Wu X.-L."/>
            <person name="Geng S."/>
        </authorList>
    </citation>
    <scope>NUCLEOTIDE SEQUENCE [LARGE SCALE GENOMIC DNA]</scope>
    <source>
        <strain evidence="1 2">6B-8</strain>
    </source>
</reference>
<dbReference type="OrthoDB" id="9789139at2"/>
<evidence type="ECO:0000313" key="2">
    <source>
        <dbReference type="Proteomes" id="UP000286954"/>
    </source>
</evidence>
<protein>
    <submittedName>
        <fullName evidence="1">DGQHR domain protein</fullName>
    </submittedName>
</protein>
<dbReference type="CDD" id="cd16413">
    <property type="entry name" value="DGQHR_domain"/>
    <property type="match status" value="1"/>
</dbReference>
<dbReference type="NCBIfam" id="TIGR03187">
    <property type="entry name" value="DGQHR"/>
    <property type="match status" value="1"/>
</dbReference>
<sequence>MPKLRSWVLVMINESPRSVSFDVMKVSQPIGDFFIGKMSAKELIDISWFDVRKKIGNDDLDEYLGIQRTVNTKRVEEIARYVRLPDATFPTAVVLAVEGRTVALDEICKSDSPGSFYKMTLTNVPGDHLDANTVLFRGIARVLDGQHRIRGLQESDINKEEFDVNVCIFVDADIADQAGIFATVNLAQTKVNKSLVYDLLSYSKSRSPEKSCHTVTVLLDSTEKSPFYKRIKRLGVATDGRFGEVLTQATVVQALLPLLTKDIIRDREIGKTTGHWSAAGPYDPDLLIFRRWFFEEKDGLIADQIMHYFEAVRRHWQRQWDDPQPGEILVRSNGFRALMSLMRPMYNALKSHEGDFVKMSSFYEIIKNIDIDGDAINSRNYLPGTGGERSLFKDFLRASGLADYD</sequence>
<name>A0A3T0ECI4_9PROT</name>
<dbReference type="RefSeq" id="WP_127568427.1">
    <property type="nucleotide sequence ID" value="NZ_BMFB01000001.1"/>
</dbReference>
<dbReference type="InterPro" id="IPR017642">
    <property type="entry name" value="DNA_S_mod_DndB"/>
</dbReference>
<dbReference type="EMBL" id="CP018911">
    <property type="protein sequence ID" value="AZU05007.1"/>
    <property type="molecule type" value="Genomic_DNA"/>
</dbReference>
<dbReference type="AlphaFoldDB" id="A0A3T0ECI4"/>
<gene>
    <name evidence="1" type="ORF">X907_2493</name>
</gene>
<accession>A0A3T0ECI4</accession>